<keyword evidence="4" id="KW-0255">Endonuclease</keyword>
<dbReference type="InterPro" id="IPR007560">
    <property type="entry name" value="Restrct_endonuc_IV_Mrr"/>
</dbReference>
<dbReference type="RefSeq" id="WP_190054279.1">
    <property type="nucleotide sequence ID" value="NZ_BMWC01000014.1"/>
</dbReference>
<feature type="transmembrane region" description="Helical" evidence="2">
    <location>
        <begin position="50"/>
        <end position="69"/>
    </location>
</feature>
<dbReference type="InterPro" id="IPR011335">
    <property type="entry name" value="Restrct_endonuc-II-like"/>
</dbReference>
<sequence length="254" mass="27133">MTAPVRPAPPAKRRRGFDLRSTTLFFVFLAVLVSVVGLAVRIVAGAVERRPAWVFVLVAVGVTAFAGLGRRWHLARAARRAAAALDEAAREVADEWEARALPRQRPAAEVAVDYDALTAEEFEEAVAGLCARDGCSDVDVVGGAGDLGADVVAVTPDGRRLVVQCKHYEDSHRVGSQDLQRFGGTCFTVHEADIALLVTTSDFTTPALEYADRCGIVCVDREGLRAWTDGTGPRPWEGGPGDRPAEPVSGRGRG</sequence>
<organism evidence="4 5">
    <name type="scientific">Streptomyces lomondensis</name>
    <dbReference type="NCBI Taxonomy" id="68229"/>
    <lineage>
        <taxon>Bacteria</taxon>
        <taxon>Bacillati</taxon>
        <taxon>Actinomycetota</taxon>
        <taxon>Actinomycetes</taxon>
        <taxon>Kitasatosporales</taxon>
        <taxon>Streptomycetaceae</taxon>
        <taxon>Streptomyces</taxon>
    </lineage>
</organism>
<dbReference type="PANTHER" id="PTHR30015">
    <property type="entry name" value="MRR RESTRICTION SYSTEM PROTEIN"/>
    <property type="match status" value="1"/>
</dbReference>
<dbReference type="Pfam" id="PF04471">
    <property type="entry name" value="Mrr_cat"/>
    <property type="match status" value="1"/>
</dbReference>
<keyword evidence="4" id="KW-0540">Nuclease</keyword>
<feature type="region of interest" description="Disordered" evidence="1">
    <location>
        <begin position="229"/>
        <end position="254"/>
    </location>
</feature>
<keyword evidence="2" id="KW-1133">Transmembrane helix</keyword>
<evidence type="ECO:0000256" key="1">
    <source>
        <dbReference type="SAM" id="MobiDB-lite"/>
    </source>
</evidence>
<dbReference type="PANTHER" id="PTHR30015:SF6">
    <property type="entry name" value="SLL1429 PROTEIN"/>
    <property type="match status" value="1"/>
</dbReference>
<accession>A0ABQ2XQB9</accession>
<evidence type="ECO:0000313" key="5">
    <source>
        <dbReference type="Proteomes" id="UP000617743"/>
    </source>
</evidence>
<keyword evidence="4" id="KW-0378">Hydrolase</keyword>
<keyword evidence="2" id="KW-0472">Membrane</keyword>
<proteinExistence type="predicted"/>
<protein>
    <submittedName>
        <fullName evidence="4">Restriction endonuclease</fullName>
    </submittedName>
</protein>
<dbReference type="InterPro" id="IPR052906">
    <property type="entry name" value="Type_IV_Methyl-Rstrct_Enzyme"/>
</dbReference>
<dbReference type="Gene3D" id="3.40.1350.10">
    <property type="match status" value="1"/>
</dbReference>
<keyword evidence="5" id="KW-1185">Reference proteome</keyword>
<dbReference type="GO" id="GO:0004519">
    <property type="term" value="F:endonuclease activity"/>
    <property type="evidence" value="ECO:0007669"/>
    <property type="project" value="UniProtKB-KW"/>
</dbReference>
<dbReference type="Proteomes" id="UP000617743">
    <property type="component" value="Unassembled WGS sequence"/>
</dbReference>
<reference evidence="5" key="1">
    <citation type="journal article" date="2019" name="Int. J. Syst. Evol. Microbiol.">
        <title>The Global Catalogue of Microorganisms (GCM) 10K type strain sequencing project: providing services to taxonomists for standard genome sequencing and annotation.</title>
        <authorList>
            <consortium name="The Broad Institute Genomics Platform"/>
            <consortium name="The Broad Institute Genome Sequencing Center for Infectious Disease"/>
            <person name="Wu L."/>
            <person name="Ma J."/>
        </authorList>
    </citation>
    <scope>NUCLEOTIDE SEQUENCE [LARGE SCALE GENOMIC DNA]</scope>
    <source>
        <strain evidence="5">JCM 4866</strain>
    </source>
</reference>
<name>A0ABQ2XQB9_9ACTN</name>
<evidence type="ECO:0000259" key="3">
    <source>
        <dbReference type="Pfam" id="PF04471"/>
    </source>
</evidence>
<keyword evidence="2" id="KW-0812">Transmembrane</keyword>
<comment type="caution">
    <text evidence="4">The sequence shown here is derived from an EMBL/GenBank/DDBJ whole genome shotgun (WGS) entry which is preliminary data.</text>
</comment>
<dbReference type="InterPro" id="IPR011856">
    <property type="entry name" value="tRNA_endonuc-like_dom_sf"/>
</dbReference>
<dbReference type="SUPFAM" id="SSF52980">
    <property type="entry name" value="Restriction endonuclease-like"/>
    <property type="match status" value="1"/>
</dbReference>
<feature type="domain" description="Restriction endonuclease type IV Mrr" evidence="3">
    <location>
        <begin position="115"/>
        <end position="227"/>
    </location>
</feature>
<feature type="transmembrane region" description="Helical" evidence="2">
    <location>
        <begin position="21"/>
        <end position="44"/>
    </location>
</feature>
<gene>
    <name evidence="4" type="ORF">GCM10010383_69610</name>
</gene>
<dbReference type="EMBL" id="BMWC01000014">
    <property type="protein sequence ID" value="GGX29093.1"/>
    <property type="molecule type" value="Genomic_DNA"/>
</dbReference>
<evidence type="ECO:0000313" key="4">
    <source>
        <dbReference type="EMBL" id="GGX29093.1"/>
    </source>
</evidence>
<evidence type="ECO:0000256" key="2">
    <source>
        <dbReference type="SAM" id="Phobius"/>
    </source>
</evidence>